<dbReference type="AlphaFoldDB" id="A0A553P773"/>
<sequence>MSTNDLRDQLDGLTTNPNRIELDSRPMRCNSQGLKGHQAFKKKIKKDARRGGRYRTQPVTFTEIQEVDENPSLATHASIQDQLKETTSGSMNESFGVETHPQSLKLQFENFSRSITIKAPLKSASLAPNPIDHNEDADEGMDQLGQLSMPTVFRGSNRANDVDIDFPEGFSFKCRPSI</sequence>
<reference evidence="1 2" key="1">
    <citation type="journal article" date="2018" name="Nat. Ecol. Evol.">
        <title>Genomic signatures of mitonuclear coevolution across populations of Tigriopus californicus.</title>
        <authorList>
            <person name="Barreto F.S."/>
            <person name="Watson E.T."/>
            <person name="Lima T.G."/>
            <person name="Willett C.S."/>
            <person name="Edmands S."/>
            <person name="Li W."/>
            <person name="Burton R.S."/>
        </authorList>
    </citation>
    <scope>NUCLEOTIDE SEQUENCE [LARGE SCALE GENOMIC DNA]</scope>
    <source>
        <strain evidence="1 2">San Diego</strain>
    </source>
</reference>
<accession>A0A553P773</accession>
<dbReference type="OrthoDB" id="6156669at2759"/>
<protein>
    <submittedName>
        <fullName evidence="1">Uncharacterized protein</fullName>
    </submittedName>
</protein>
<evidence type="ECO:0000313" key="1">
    <source>
        <dbReference type="EMBL" id="TRY73538.1"/>
    </source>
</evidence>
<keyword evidence="2" id="KW-1185">Reference proteome</keyword>
<evidence type="ECO:0000313" key="2">
    <source>
        <dbReference type="Proteomes" id="UP000318571"/>
    </source>
</evidence>
<dbReference type="OMA" id="FRNIEYP"/>
<dbReference type="EMBL" id="VCGU01000007">
    <property type="protein sequence ID" value="TRY73538.1"/>
    <property type="molecule type" value="Genomic_DNA"/>
</dbReference>
<gene>
    <name evidence="1" type="ORF">TCAL_08798</name>
</gene>
<proteinExistence type="predicted"/>
<comment type="caution">
    <text evidence="1">The sequence shown here is derived from an EMBL/GenBank/DDBJ whole genome shotgun (WGS) entry which is preliminary data.</text>
</comment>
<name>A0A553P773_TIGCA</name>
<dbReference type="Proteomes" id="UP000318571">
    <property type="component" value="Chromosome 3"/>
</dbReference>
<organism evidence="1 2">
    <name type="scientific">Tigriopus californicus</name>
    <name type="common">Marine copepod</name>
    <dbReference type="NCBI Taxonomy" id="6832"/>
    <lineage>
        <taxon>Eukaryota</taxon>
        <taxon>Metazoa</taxon>
        <taxon>Ecdysozoa</taxon>
        <taxon>Arthropoda</taxon>
        <taxon>Crustacea</taxon>
        <taxon>Multicrustacea</taxon>
        <taxon>Hexanauplia</taxon>
        <taxon>Copepoda</taxon>
        <taxon>Harpacticoida</taxon>
        <taxon>Harpacticidae</taxon>
        <taxon>Tigriopus</taxon>
    </lineage>
</organism>